<proteinExistence type="predicted"/>
<dbReference type="RefSeq" id="XP_040624255.1">
    <property type="nucleotide sequence ID" value="XM_040774026.1"/>
</dbReference>
<reference evidence="1 2" key="1">
    <citation type="journal article" date="2012" name="Science">
        <title>The Paleozoic origin of enzymatic lignin decomposition reconstructed from 31 fungal genomes.</title>
        <authorList>
            <person name="Floudas D."/>
            <person name="Binder M."/>
            <person name="Riley R."/>
            <person name="Barry K."/>
            <person name="Blanchette R.A."/>
            <person name="Henrissat B."/>
            <person name="Martinez A.T."/>
            <person name="Otillar R."/>
            <person name="Spatafora J.W."/>
            <person name="Yadav J.S."/>
            <person name="Aerts A."/>
            <person name="Benoit I."/>
            <person name="Boyd A."/>
            <person name="Carlson A."/>
            <person name="Copeland A."/>
            <person name="Coutinho P.M."/>
            <person name="de Vries R.P."/>
            <person name="Ferreira P."/>
            <person name="Findley K."/>
            <person name="Foster B."/>
            <person name="Gaskell J."/>
            <person name="Glotzer D."/>
            <person name="Gorecki P."/>
            <person name="Heitman J."/>
            <person name="Hesse C."/>
            <person name="Hori C."/>
            <person name="Igarashi K."/>
            <person name="Jurgens J.A."/>
            <person name="Kallen N."/>
            <person name="Kersten P."/>
            <person name="Kohler A."/>
            <person name="Kuees U."/>
            <person name="Kumar T.K.A."/>
            <person name="Kuo A."/>
            <person name="LaButti K."/>
            <person name="Larrondo L.F."/>
            <person name="Lindquist E."/>
            <person name="Ling A."/>
            <person name="Lombard V."/>
            <person name="Lucas S."/>
            <person name="Lundell T."/>
            <person name="Martin R."/>
            <person name="McLaughlin D.J."/>
            <person name="Morgenstern I."/>
            <person name="Morin E."/>
            <person name="Murat C."/>
            <person name="Nagy L.G."/>
            <person name="Nolan M."/>
            <person name="Ohm R.A."/>
            <person name="Patyshakuliyeva A."/>
            <person name="Rokas A."/>
            <person name="Ruiz-Duenas F.J."/>
            <person name="Sabat G."/>
            <person name="Salamov A."/>
            <person name="Samejima M."/>
            <person name="Schmutz J."/>
            <person name="Slot J.C."/>
            <person name="St John F."/>
            <person name="Stenlid J."/>
            <person name="Sun H."/>
            <person name="Sun S."/>
            <person name="Syed K."/>
            <person name="Tsang A."/>
            <person name="Wiebenga A."/>
            <person name="Young D."/>
            <person name="Pisabarro A."/>
            <person name="Eastwood D.C."/>
            <person name="Martin F."/>
            <person name="Cullen D."/>
            <person name="Grigoriev I.V."/>
            <person name="Hibbett D.S."/>
        </authorList>
    </citation>
    <scope>NUCLEOTIDE SEQUENCE [LARGE SCALE GENOMIC DNA]</scope>
    <source>
        <strain evidence="1 2">DJM-731 SS1</strain>
    </source>
</reference>
<sequence>MGITGGHAIRSQQRFELCQSTIERNEIDTALLAARACSPFVLVFGSGMRITVRFRPFLLILIQHIFVYFYEVPPVLKLAETLT</sequence>
<dbReference type="EMBL" id="JH795877">
    <property type="protein sequence ID" value="EJT97357.1"/>
    <property type="molecule type" value="Genomic_DNA"/>
</dbReference>
<gene>
    <name evidence="1" type="ORF">DACRYDRAFT_25132</name>
</gene>
<dbReference type="Proteomes" id="UP000030653">
    <property type="component" value="Unassembled WGS sequence"/>
</dbReference>
<evidence type="ECO:0000313" key="2">
    <source>
        <dbReference type="Proteomes" id="UP000030653"/>
    </source>
</evidence>
<keyword evidence="2" id="KW-1185">Reference proteome</keyword>
<accession>M5G0N0</accession>
<name>M5G0N0_DACPD</name>
<dbReference type="AlphaFoldDB" id="M5G0N0"/>
<protein>
    <submittedName>
        <fullName evidence="1">Uncharacterized protein</fullName>
    </submittedName>
</protein>
<dbReference type="GeneID" id="63689088"/>
<organism evidence="1 2">
    <name type="scientific">Dacryopinax primogenitus (strain DJM 731)</name>
    <name type="common">Brown rot fungus</name>
    <dbReference type="NCBI Taxonomy" id="1858805"/>
    <lineage>
        <taxon>Eukaryota</taxon>
        <taxon>Fungi</taxon>
        <taxon>Dikarya</taxon>
        <taxon>Basidiomycota</taxon>
        <taxon>Agaricomycotina</taxon>
        <taxon>Dacrymycetes</taxon>
        <taxon>Dacrymycetales</taxon>
        <taxon>Dacrymycetaceae</taxon>
        <taxon>Dacryopinax</taxon>
    </lineage>
</organism>
<dbReference type="HOGENOM" id="CLU_2542535_0_0_1"/>
<evidence type="ECO:0000313" key="1">
    <source>
        <dbReference type="EMBL" id="EJT97357.1"/>
    </source>
</evidence>